<dbReference type="EMBL" id="JRWP01000004">
    <property type="protein sequence ID" value="KGY09979.1"/>
    <property type="molecule type" value="Genomic_DNA"/>
</dbReference>
<dbReference type="SUPFAM" id="SSF55073">
    <property type="entry name" value="Nucleotide cyclase"/>
    <property type="match status" value="1"/>
</dbReference>
<dbReference type="STRING" id="379097.SE23_07090"/>
<dbReference type="SUPFAM" id="SSF52172">
    <property type="entry name" value="CheY-like"/>
    <property type="match status" value="1"/>
</dbReference>
<accession>A0A0A5I2I6</accession>
<dbReference type="NCBIfam" id="TIGR00254">
    <property type="entry name" value="GGDEF"/>
    <property type="match status" value="1"/>
</dbReference>
<evidence type="ECO:0000259" key="3">
    <source>
        <dbReference type="PROSITE" id="PS50110"/>
    </source>
</evidence>
<dbReference type="InterPro" id="IPR052155">
    <property type="entry name" value="Biofilm_reg_signaling"/>
</dbReference>
<dbReference type="Pfam" id="PF00563">
    <property type="entry name" value="EAL"/>
    <property type="match status" value="1"/>
</dbReference>
<dbReference type="GO" id="GO:0003824">
    <property type="term" value="F:catalytic activity"/>
    <property type="evidence" value="ECO:0007669"/>
    <property type="project" value="UniProtKB-ARBA"/>
</dbReference>
<dbReference type="InterPro" id="IPR001633">
    <property type="entry name" value="EAL_dom"/>
</dbReference>
<feature type="domain" description="EAL" evidence="4">
    <location>
        <begin position="313"/>
        <end position="567"/>
    </location>
</feature>
<dbReference type="InterPro" id="IPR011006">
    <property type="entry name" value="CheY-like_superfamily"/>
</dbReference>
<sequence length="580" mass="65533">MKILIIDDDTIDRLAIIRTLKNTDLPISVIEEAQTADEGLVKALDQSFDIILLDYQLPPTTGLELLIALKSNPSFASSIVILSHSNDEDLALKCIEAGAQDFVMKNEVSALRLRRAVLIATERYFLEQKIVETHTQLKQLAEFDTLTSLSNRHFFDERLKKLLFMASRVRKPLALLLIDVDRFKEINDQYGHVIGDLVLQEVSTRLQASTRESDSLFRIGGDEFAVIASYLECEEDVYTLVQRILSTFENDVTIDSHEIGFSISIGISIYPECGSNALELRKNADIALYRAKEKGRNQAQYYSKKIHASIDQRLRIENSLKSAIQRNELELHYQPQFDLSMNLVGAEALLRWTSPKLGIVAPDVFIPIAESSGLILSIGHWVLERAIQQIAKWNKSHLLDEDFKLAINISPKQLSDESIATDIKQLLQFYSVKPSSIELEITESNLITKGTKATCSLKDLSNVGVKIAIDDFGTGYSSISHLKYFPINIIKIDRTFIKDIELKPSRQLFRAICAFATSLDYEIVAEGVETPSQHRACYDMQVSRVQGYKYSKPITVESFENKYLTPARELNFKLTKSPIS</sequence>
<dbReference type="PROSITE" id="PS50110">
    <property type="entry name" value="RESPONSE_REGULATORY"/>
    <property type="match status" value="1"/>
</dbReference>
<gene>
    <name evidence="6" type="ORF">NM06_03430</name>
</gene>
<dbReference type="PROSITE" id="PS50883">
    <property type="entry name" value="EAL"/>
    <property type="match status" value="1"/>
</dbReference>
<dbReference type="Gene3D" id="3.20.20.450">
    <property type="entry name" value="EAL domain"/>
    <property type="match status" value="1"/>
</dbReference>
<dbReference type="Pfam" id="PF00072">
    <property type="entry name" value="Response_reg"/>
    <property type="match status" value="1"/>
</dbReference>
<evidence type="ECO:0000313" key="7">
    <source>
        <dbReference type="Proteomes" id="UP000030451"/>
    </source>
</evidence>
<dbReference type="Gene3D" id="3.40.50.2300">
    <property type="match status" value="1"/>
</dbReference>
<dbReference type="PANTHER" id="PTHR44757">
    <property type="entry name" value="DIGUANYLATE CYCLASE DGCP"/>
    <property type="match status" value="1"/>
</dbReference>
<dbReference type="InterPro" id="IPR000160">
    <property type="entry name" value="GGDEF_dom"/>
</dbReference>
<organism evidence="6 7">
    <name type="scientific">Photobacterium sp. (strain ATCC 43367)</name>
    <dbReference type="NCBI Taxonomy" id="379097"/>
    <lineage>
        <taxon>Bacteria</taxon>
        <taxon>Pseudomonadati</taxon>
        <taxon>Pseudomonadota</taxon>
        <taxon>Gammaproteobacteria</taxon>
        <taxon>Vibrionales</taxon>
        <taxon>Vibrionaceae</taxon>
        <taxon>Vibrio</taxon>
        <taxon>Vibrio oreintalis group</taxon>
    </lineage>
</organism>
<evidence type="ECO:0000259" key="4">
    <source>
        <dbReference type="PROSITE" id="PS50883"/>
    </source>
</evidence>
<feature type="domain" description="GGDEF" evidence="5">
    <location>
        <begin position="171"/>
        <end position="304"/>
    </location>
</feature>
<dbReference type="CDD" id="cd01948">
    <property type="entry name" value="EAL"/>
    <property type="match status" value="1"/>
</dbReference>
<dbReference type="InterPro" id="IPR029787">
    <property type="entry name" value="Nucleotide_cyclase"/>
</dbReference>
<reference evidence="6 7" key="1">
    <citation type="submission" date="2014-10" db="EMBL/GenBank/DDBJ databases">
        <title>Genome sequencing of Vibrio sinaloensis T08.</title>
        <authorList>
            <person name="Chan K.-G."/>
            <person name="Mohamad N.I."/>
        </authorList>
    </citation>
    <scope>NUCLEOTIDE SEQUENCE [LARGE SCALE GENOMIC DNA]</scope>
    <source>
        <strain evidence="6 7">T08</strain>
    </source>
</reference>
<feature type="modified residue" description="4-aspartylphosphate" evidence="2">
    <location>
        <position position="54"/>
    </location>
</feature>
<dbReference type="SMART" id="SM00267">
    <property type="entry name" value="GGDEF"/>
    <property type="match status" value="1"/>
</dbReference>
<dbReference type="CDD" id="cd17535">
    <property type="entry name" value="REC_NarL-like"/>
    <property type="match status" value="1"/>
</dbReference>
<evidence type="ECO:0000313" key="6">
    <source>
        <dbReference type="EMBL" id="KGY09979.1"/>
    </source>
</evidence>
<evidence type="ECO:0000256" key="2">
    <source>
        <dbReference type="PROSITE-ProRule" id="PRU00169"/>
    </source>
</evidence>
<dbReference type="OrthoDB" id="1316910at2"/>
<dbReference type="PROSITE" id="PS50887">
    <property type="entry name" value="GGDEF"/>
    <property type="match status" value="1"/>
</dbReference>
<dbReference type="SMART" id="SM00052">
    <property type="entry name" value="EAL"/>
    <property type="match status" value="1"/>
</dbReference>
<comment type="cofactor">
    <cofactor evidence="1">
        <name>Mg(2+)</name>
        <dbReference type="ChEBI" id="CHEBI:18420"/>
    </cofactor>
</comment>
<dbReference type="InterPro" id="IPR001789">
    <property type="entry name" value="Sig_transdc_resp-reg_receiver"/>
</dbReference>
<feature type="domain" description="Response regulatory" evidence="3">
    <location>
        <begin position="2"/>
        <end position="120"/>
    </location>
</feature>
<dbReference type="RefSeq" id="WP_038188015.1">
    <property type="nucleotide sequence ID" value="NZ_JRWP01000004.1"/>
</dbReference>
<dbReference type="InterPro" id="IPR035919">
    <property type="entry name" value="EAL_sf"/>
</dbReference>
<dbReference type="InterPro" id="IPR043128">
    <property type="entry name" value="Rev_trsase/Diguanyl_cyclase"/>
</dbReference>
<proteinExistence type="predicted"/>
<protein>
    <submittedName>
        <fullName evidence="6">Diguanylate cyclase</fullName>
    </submittedName>
</protein>
<dbReference type="SUPFAM" id="SSF141868">
    <property type="entry name" value="EAL domain-like"/>
    <property type="match status" value="1"/>
</dbReference>
<dbReference type="AlphaFoldDB" id="A0A0A5I2I6"/>
<evidence type="ECO:0000256" key="1">
    <source>
        <dbReference type="ARBA" id="ARBA00001946"/>
    </source>
</evidence>
<dbReference type="InterPro" id="IPR058245">
    <property type="entry name" value="NreC/VraR/RcsB-like_REC"/>
</dbReference>
<dbReference type="Pfam" id="PF00990">
    <property type="entry name" value="GGDEF"/>
    <property type="match status" value="1"/>
</dbReference>
<dbReference type="SMART" id="SM00448">
    <property type="entry name" value="REC"/>
    <property type="match status" value="1"/>
</dbReference>
<dbReference type="Gene3D" id="3.30.70.270">
    <property type="match status" value="1"/>
</dbReference>
<dbReference type="Proteomes" id="UP000030451">
    <property type="component" value="Unassembled WGS sequence"/>
</dbReference>
<name>A0A0A5I2I6_PHOS4</name>
<dbReference type="PANTHER" id="PTHR44757:SF2">
    <property type="entry name" value="BIOFILM ARCHITECTURE MAINTENANCE PROTEIN MBAA"/>
    <property type="match status" value="1"/>
</dbReference>
<dbReference type="FunFam" id="3.30.70.270:FF:000001">
    <property type="entry name" value="Diguanylate cyclase domain protein"/>
    <property type="match status" value="1"/>
</dbReference>
<comment type="caution">
    <text evidence="6">The sequence shown here is derived from an EMBL/GenBank/DDBJ whole genome shotgun (WGS) entry which is preliminary data.</text>
</comment>
<dbReference type="CDD" id="cd01949">
    <property type="entry name" value="GGDEF"/>
    <property type="match status" value="1"/>
</dbReference>
<dbReference type="GO" id="GO:0000160">
    <property type="term" value="P:phosphorelay signal transduction system"/>
    <property type="evidence" value="ECO:0007669"/>
    <property type="project" value="InterPro"/>
</dbReference>
<evidence type="ECO:0000259" key="5">
    <source>
        <dbReference type="PROSITE" id="PS50887"/>
    </source>
</evidence>
<keyword evidence="2" id="KW-0597">Phosphoprotein</keyword>